<evidence type="ECO:0000313" key="2">
    <source>
        <dbReference type="Proteomes" id="UP000054324"/>
    </source>
</evidence>
<evidence type="ECO:0000313" key="1">
    <source>
        <dbReference type="EMBL" id="KER19835.1"/>
    </source>
</evidence>
<sequence>MRKAEMAAAFVPEIDKRSNPMSHPLTRSRAFLLIDISTRSESIQLSVCAGQTFSWLCNQNKSKFSNYPEVLAPRWLYGPSEKNAAFRPESWPYGSDYAEPTESA</sequence>
<dbReference type="RefSeq" id="XP_009176420.1">
    <property type="nucleotide sequence ID" value="XM_009178156.1"/>
</dbReference>
<gene>
    <name evidence="1" type="ORF">T265_11487</name>
</gene>
<organism evidence="1 2">
    <name type="scientific">Opisthorchis viverrini</name>
    <name type="common">Southeast Asian liver fluke</name>
    <dbReference type="NCBI Taxonomy" id="6198"/>
    <lineage>
        <taxon>Eukaryota</taxon>
        <taxon>Metazoa</taxon>
        <taxon>Spiralia</taxon>
        <taxon>Lophotrochozoa</taxon>
        <taxon>Platyhelminthes</taxon>
        <taxon>Trematoda</taxon>
        <taxon>Digenea</taxon>
        <taxon>Opisthorchiida</taxon>
        <taxon>Opisthorchiata</taxon>
        <taxon>Opisthorchiidae</taxon>
        <taxon>Opisthorchis</taxon>
    </lineage>
</organism>
<dbReference type="GeneID" id="20325655"/>
<dbReference type="KEGG" id="ovi:T265_11487"/>
<dbReference type="Proteomes" id="UP000054324">
    <property type="component" value="Unassembled WGS sequence"/>
</dbReference>
<accession>A0A074Z9B0</accession>
<reference evidence="1 2" key="1">
    <citation type="submission" date="2013-11" db="EMBL/GenBank/DDBJ databases">
        <title>Opisthorchis viverrini - life in the bile duct.</title>
        <authorList>
            <person name="Young N.D."/>
            <person name="Nagarajan N."/>
            <person name="Lin S.J."/>
            <person name="Korhonen P.K."/>
            <person name="Jex A.R."/>
            <person name="Hall R.S."/>
            <person name="Safavi-Hemami H."/>
            <person name="Kaewkong W."/>
            <person name="Bertrand D."/>
            <person name="Gao S."/>
            <person name="Seet Q."/>
            <person name="Wongkham S."/>
            <person name="Teh B.T."/>
            <person name="Wongkham C."/>
            <person name="Intapan P.M."/>
            <person name="Maleewong W."/>
            <person name="Yang X."/>
            <person name="Hu M."/>
            <person name="Wang Z."/>
            <person name="Hofmann A."/>
            <person name="Sternberg P.W."/>
            <person name="Tan P."/>
            <person name="Wang J."/>
            <person name="Gasser R.B."/>
        </authorList>
    </citation>
    <scope>NUCLEOTIDE SEQUENCE [LARGE SCALE GENOMIC DNA]</scope>
</reference>
<protein>
    <submittedName>
        <fullName evidence="1">Uncharacterized protein</fullName>
    </submittedName>
</protein>
<dbReference type="EMBL" id="KL597131">
    <property type="protein sequence ID" value="KER19835.1"/>
    <property type="molecule type" value="Genomic_DNA"/>
</dbReference>
<keyword evidence="2" id="KW-1185">Reference proteome</keyword>
<dbReference type="CTD" id="20325655"/>
<name>A0A074Z9B0_OPIVI</name>
<proteinExistence type="predicted"/>
<dbReference type="AlphaFoldDB" id="A0A074Z9B0"/>